<protein>
    <submittedName>
        <fullName evidence="2">Endoribonuclease</fullName>
    </submittedName>
</protein>
<dbReference type="PROSITE" id="PS01094">
    <property type="entry name" value="UPF0076"/>
    <property type="match status" value="1"/>
</dbReference>
<dbReference type="InParanoid" id="A0A1B4XC85"/>
<comment type="similarity">
    <text evidence="1">Belongs to the RutC family.</text>
</comment>
<organism evidence="2 3">
    <name type="scientific">Sulfuricaulis limicola</name>
    <dbReference type="NCBI Taxonomy" id="1620215"/>
    <lineage>
        <taxon>Bacteria</taxon>
        <taxon>Pseudomonadati</taxon>
        <taxon>Pseudomonadota</taxon>
        <taxon>Gammaproteobacteria</taxon>
        <taxon>Acidiferrobacterales</taxon>
        <taxon>Acidiferrobacteraceae</taxon>
        <taxon>Sulfuricaulis</taxon>
    </lineage>
</organism>
<sequence length="144" mass="15376">MKKAVISTNKAPQAIGPYSQAIKAGDTVYLAGQIPLVPETMALVEGDMRAQISRVFENLAAVAKASGGSLQDIVKLNVYLTDLGHFPLVNEVMAQYFREPYPARAAVGVAALPKGAAVEMDAVMVLGSGRPPKKAKKKAKRNRR</sequence>
<dbReference type="SUPFAM" id="SSF55298">
    <property type="entry name" value="YjgF-like"/>
    <property type="match status" value="1"/>
</dbReference>
<name>A0A1B4XC85_9GAMM</name>
<evidence type="ECO:0000256" key="1">
    <source>
        <dbReference type="ARBA" id="ARBA00010552"/>
    </source>
</evidence>
<dbReference type="GO" id="GO:0005829">
    <property type="term" value="C:cytosol"/>
    <property type="evidence" value="ECO:0007669"/>
    <property type="project" value="TreeGrafter"/>
</dbReference>
<dbReference type="Proteomes" id="UP000243180">
    <property type="component" value="Chromosome"/>
</dbReference>
<dbReference type="CDD" id="cd00448">
    <property type="entry name" value="YjgF_YER057c_UK114_family"/>
    <property type="match status" value="1"/>
</dbReference>
<gene>
    <name evidence="2" type="ORF">SCL_0115</name>
</gene>
<dbReference type="InterPro" id="IPR035959">
    <property type="entry name" value="RutC-like_sf"/>
</dbReference>
<dbReference type="RefSeq" id="WP_197702658.1">
    <property type="nucleotide sequence ID" value="NZ_AP014879.1"/>
</dbReference>
<dbReference type="PANTHER" id="PTHR11803:SF39">
    <property type="entry name" value="2-IMINOBUTANOATE_2-IMINOPROPANOATE DEAMINASE"/>
    <property type="match status" value="1"/>
</dbReference>
<evidence type="ECO:0000313" key="3">
    <source>
        <dbReference type="Proteomes" id="UP000243180"/>
    </source>
</evidence>
<dbReference type="InterPro" id="IPR006056">
    <property type="entry name" value="RidA"/>
</dbReference>
<evidence type="ECO:0000313" key="2">
    <source>
        <dbReference type="EMBL" id="BAV32439.1"/>
    </source>
</evidence>
<keyword evidence="3" id="KW-1185">Reference proteome</keyword>
<dbReference type="NCBIfam" id="TIGR00004">
    <property type="entry name" value="Rid family detoxifying hydrolase"/>
    <property type="match status" value="1"/>
</dbReference>
<dbReference type="FunCoup" id="A0A1B4XC85">
    <property type="interactions" value="475"/>
</dbReference>
<dbReference type="GO" id="GO:0019239">
    <property type="term" value="F:deaminase activity"/>
    <property type="evidence" value="ECO:0007669"/>
    <property type="project" value="TreeGrafter"/>
</dbReference>
<dbReference type="FunFam" id="3.30.1330.40:FF:000001">
    <property type="entry name" value="L-PSP family endoribonuclease"/>
    <property type="match status" value="1"/>
</dbReference>
<dbReference type="Gene3D" id="3.30.1330.40">
    <property type="entry name" value="RutC-like"/>
    <property type="match status" value="1"/>
</dbReference>
<dbReference type="EMBL" id="AP014879">
    <property type="protein sequence ID" value="BAV32439.1"/>
    <property type="molecule type" value="Genomic_DNA"/>
</dbReference>
<dbReference type="AlphaFoldDB" id="A0A1B4XC85"/>
<reference evidence="2 3" key="1">
    <citation type="submission" date="2015-05" db="EMBL/GenBank/DDBJ databases">
        <title>Complete genome sequence of a sulfur-oxidizing gammaproteobacterium strain HA5.</title>
        <authorList>
            <person name="Miura A."/>
            <person name="Kojima H."/>
            <person name="Fukui M."/>
        </authorList>
    </citation>
    <scope>NUCLEOTIDE SEQUENCE [LARGE SCALE GENOMIC DNA]</scope>
    <source>
        <strain evidence="2 3">HA5</strain>
    </source>
</reference>
<dbReference type="InterPro" id="IPR019897">
    <property type="entry name" value="RidA_CS"/>
</dbReference>
<proteinExistence type="inferred from homology"/>
<dbReference type="InterPro" id="IPR006175">
    <property type="entry name" value="YjgF/YER057c/UK114"/>
</dbReference>
<dbReference type="PANTHER" id="PTHR11803">
    <property type="entry name" value="2-IMINOBUTANOATE/2-IMINOPROPANOATE DEAMINASE RIDA"/>
    <property type="match status" value="1"/>
</dbReference>
<dbReference type="Pfam" id="PF01042">
    <property type="entry name" value="Ribonuc_L-PSP"/>
    <property type="match status" value="1"/>
</dbReference>
<accession>A0A1B4XC85</accession>
<dbReference type="KEGG" id="slim:SCL_0115"/>